<dbReference type="InterPro" id="IPR036390">
    <property type="entry name" value="WH_DNA-bd_sf"/>
</dbReference>
<dbReference type="EMBL" id="DVHL01000044">
    <property type="protein sequence ID" value="HIR66303.1"/>
    <property type="molecule type" value="Genomic_DNA"/>
</dbReference>
<dbReference type="GO" id="GO:0003677">
    <property type="term" value="F:DNA binding"/>
    <property type="evidence" value="ECO:0007669"/>
    <property type="project" value="UniProtKB-KW"/>
</dbReference>
<comment type="caution">
    <text evidence="2">The sequence shown here is derived from an EMBL/GenBank/DDBJ whole genome shotgun (WGS) entry which is preliminary data.</text>
</comment>
<keyword evidence="1" id="KW-0238">DNA-binding</keyword>
<dbReference type="NCBIfam" id="TIGR00738">
    <property type="entry name" value="rrf2_super"/>
    <property type="match status" value="1"/>
</dbReference>
<dbReference type="GO" id="GO:0003700">
    <property type="term" value="F:DNA-binding transcription factor activity"/>
    <property type="evidence" value="ECO:0007669"/>
    <property type="project" value="TreeGrafter"/>
</dbReference>
<reference evidence="2" key="2">
    <citation type="journal article" date="2021" name="PeerJ">
        <title>Extensive microbial diversity within the chicken gut microbiome revealed by metagenomics and culture.</title>
        <authorList>
            <person name="Gilroy R."/>
            <person name="Ravi A."/>
            <person name="Getino M."/>
            <person name="Pursley I."/>
            <person name="Horton D.L."/>
            <person name="Alikhan N.F."/>
            <person name="Baker D."/>
            <person name="Gharbi K."/>
            <person name="Hall N."/>
            <person name="Watson M."/>
            <person name="Adriaenssens E.M."/>
            <person name="Foster-Nyarko E."/>
            <person name="Jarju S."/>
            <person name="Secka A."/>
            <person name="Antonio M."/>
            <person name="Oren A."/>
            <person name="Chaudhuri R.R."/>
            <person name="La Ragione R."/>
            <person name="Hildebrand F."/>
            <person name="Pallen M.J."/>
        </authorList>
    </citation>
    <scope>NUCLEOTIDE SEQUENCE</scope>
    <source>
        <strain evidence="2">CHK121-14286</strain>
    </source>
</reference>
<proteinExistence type="predicted"/>
<gene>
    <name evidence="2" type="ORF">IAC95_05440</name>
</gene>
<organism evidence="2 3">
    <name type="scientific">Candidatus Fimimonas gallinarum</name>
    <dbReference type="NCBI Taxonomy" id="2840821"/>
    <lineage>
        <taxon>Bacteria</taxon>
        <taxon>Pseudomonadati</taxon>
        <taxon>Myxococcota</taxon>
        <taxon>Myxococcia</taxon>
        <taxon>Myxococcales</taxon>
        <taxon>Cystobacterineae</taxon>
        <taxon>Myxococcaceae</taxon>
        <taxon>Myxococcaceae incertae sedis</taxon>
        <taxon>Candidatus Fimimonas</taxon>
    </lineage>
</organism>
<dbReference type="AlphaFoldDB" id="A0A9D1E4N6"/>
<evidence type="ECO:0000313" key="2">
    <source>
        <dbReference type="EMBL" id="HIR66303.1"/>
    </source>
</evidence>
<evidence type="ECO:0000313" key="3">
    <source>
        <dbReference type="Proteomes" id="UP000824200"/>
    </source>
</evidence>
<dbReference type="GO" id="GO:0005829">
    <property type="term" value="C:cytosol"/>
    <property type="evidence" value="ECO:0007669"/>
    <property type="project" value="TreeGrafter"/>
</dbReference>
<dbReference type="PROSITE" id="PS51197">
    <property type="entry name" value="HTH_RRF2_2"/>
    <property type="match status" value="1"/>
</dbReference>
<reference evidence="2" key="1">
    <citation type="submission" date="2020-10" db="EMBL/GenBank/DDBJ databases">
        <authorList>
            <person name="Gilroy R."/>
        </authorList>
    </citation>
    <scope>NUCLEOTIDE SEQUENCE</scope>
    <source>
        <strain evidence="2">CHK121-14286</strain>
    </source>
</reference>
<accession>A0A9D1E4N6</accession>
<dbReference type="PANTHER" id="PTHR33221">
    <property type="entry name" value="WINGED HELIX-TURN-HELIX TRANSCRIPTIONAL REGULATOR, RRF2 FAMILY"/>
    <property type="match status" value="1"/>
</dbReference>
<protein>
    <submittedName>
        <fullName evidence="2">Rrf2 family transcriptional regulator</fullName>
    </submittedName>
</protein>
<name>A0A9D1E4N6_9BACT</name>
<dbReference type="Pfam" id="PF02082">
    <property type="entry name" value="Rrf2"/>
    <property type="match status" value="1"/>
</dbReference>
<dbReference type="Gene3D" id="1.10.10.10">
    <property type="entry name" value="Winged helix-like DNA-binding domain superfamily/Winged helix DNA-binding domain"/>
    <property type="match status" value="1"/>
</dbReference>
<dbReference type="Proteomes" id="UP000824200">
    <property type="component" value="Unassembled WGS sequence"/>
</dbReference>
<dbReference type="SUPFAM" id="SSF46785">
    <property type="entry name" value="Winged helix' DNA-binding domain"/>
    <property type="match status" value="1"/>
</dbReference>
<dbReference type="PANTHER" id="PTHR33221:SF5">
    <property type="entry name" value="HTH-TYPE TRANSCRIPTIONAL REGULATOR ISCR"/>
    <property type="match status" value="1"/>
</dbReference>
<evidence type="ECO:0000256" key="1">
    <source>
        <dbReference type="ARBA" id="ARBA00023125"/>
    </source>
</evidence>
<dbReference type="InterPro" id="IPR000944">
    <property type="entry name" value="Tscrpt_reg_Rrf2"/>
</dbReference>
<sequence>MKMSSKARYGLYVAVGLAKRYATSEVVPVCTLAQCTGVTEKYLEQILALMKKQNVVVAVRGANGGYKLTNPPENTTVGSVLRAVEDNLEIVDCLHKNCSNKCKCVSHNLWAKLYDNINSYLDTISLKQLAEDNV</sequence>
<dbReference type="InterPro" id="IPR036388">
    <property type="entry name" value="WH-like_DNA-bd_sf"/>
</dbReference>